<feature type="transmembrane region" description="Helical" evidence="1">
    <location>
        <begin position="171"/>
        <end position="196"/>
    </location>
</feature>
<feature type="transmembrane region" description="Helical" evidence="1">
    <location>
        <begin position="202"/>
        <end position="219"/>
    </location>
</feature>
<dbReference type="SUPFAM" id="SSF158560">
    <property type="entry name" value="BH3980-like"/>
    <property type="match status" value="1"/>
</dbReference>
<keyword evidence="1" id="KW-1133">Transmembrane helix</keyword>
<evidence type="ECO:0000313" key="2">
    <source>
        <dbReference type="EMBL" id="KAA8996855.1"/>
    </source>
</evidence>
<dbReference type="OrthoDB" id="1655249at2"/>
<dbReference type="AlphaFoldDB" id="A0A5J5FTF6"/>
<dbReference type="Pfam" id="PF06570">
    <property type="entry name" value="DUF1129"/>
    <property type="match status" value="1"/>
</dbReference>
<dbReference type="Proteomes" id="UP000367750">
    <property type="component" value="Unassembled WGS sequence"/>
</dbReference>
<proteinExistence type="predicted"/>
<gene>
    <name evidence="2" type="ORF">F4V43_18425</name>
</gene>
<name>A0A5J5FTF6_9BACL</name>
<keyword evidence="3" id="KW-1185">Reference proteome</keyword>
<dbReference type="EMBL" id="VYKK01000031">
    <property type="protein sequence ID" value="KAA8996855.1"/>
    <property type="molecule type" value="Genomic_DNA"/>
</dbReference>
<reference evidence="2 3" key="1">
    <citation type="submission" date="2019-09" db="EMBL/GenBank/DDBJ databases">
        <title>Bacillus ochoae sp. nov., Paenibacillus whitsoniae sp. nov., Paenibacillus spiritus sp. nov. Isolated from the Mars Exploration Rover during spacecraft assembly.</title>
        <authorList>
            <person name="Seuylemezian A."/>
            <person name="Vaishampayan P."/>
        </authorList>
    </citation>
    <scope>NUCLEOTIDE SEQUENCE [LARGE SCALE GENOMIC DNA]</scope>
    <source>
        <strain evidence="2 3">MER_111</strain>
    </source>
</reference>
<dbReference type="InterPro" id="IPR009214">
    <property type="entry name" value="DUF1129"/>
</dbReference>
<keyword evidence="1" id="KW-0472">Membrane</keyword>
<evidence type="ECO:0000256" key="1">
    <source>
        <dbReference type="SAM" id="Phobius"/>
    </source>
</evidence>
<protein>
    <submittedName>
        <fullName evidence="2">DUF1129 domain-containing protein</fullName>
    </submittedName>
</protein>
<accession>A0A5J5FTF6</accession>
<feature type="transmembrane region" description="Helical" evidence="1">
    <location>
        <begin position="128"/>
        <end position="150"/>
    </location>
</feature>
<evidence type="ECO:0000313" key="3">
    <source>
        <dbReference type="Proteomes" id="UP000367750"/>
    </source>
</evidence>
<keyword evidence="1" id="KW-0812">Transmembrane</keyword>
<feature type="transmembrane region" description="Helical" evidence="1">
    <location>
        <begin position="95"/>
        <end position="116"/>
    </location>
</feature>
<dbReference type="RefSeq" id="WP_150459738.1">
    <property type="nucleotide sequence ID" value="NZ_VYKK01000031.1"/>
</dbReference>
<sequence>MTSVRQMIRENNRIREQMTPQNRSYYEDMIIAMRESAVEPHRREELLLEAAALLLKEQGRGRTAKQLFGSDPSAYFADEMAAAPPRRPMTRTLRMLLTAWTSLTLLFGVIGAAGLLTRKDEKLGGEFGHISLFTLLAVPAASILLIELLLKWLGTLPDADQPRLAAFDYRSLGLYIGAAVALVFVGLFLGSLLPVLPLPSGVSLGLFTAGVILLHPIFLRKR</sequence>
<organism evidence="2 3">
    <name type="scientific">Paenibacillus spiritus</name>
    <dbReference type="NCBI Taxonomy" id="2496557"/>
    <lineage>
        <taxon>Bacteria</taxon>
        <taxon>Bacillati</taxon>
        <taxon>Bacillota</taxon>
        <taxon>Bacilli</taxon>
        <taxon>Bacillales</taxon>
        <taxon>Paenibacillaceae</taxon>
        <taxon>Paenibacillus</taxon>
    </lineage>
</organism>
<comment type="caution">
    <text evidence="2">The sequence shown here is derived from an EMBL/GenBank/DDBJ whole genome shotgun (WGS) entry which is preliminary data.</text>
</comment>